<evidence type="ECO:0000313" key="10">
    <source>
        <dbReference type="Proteomes" id="UP000031552"/>
    </source>
</evidence>
<dbReference type="AlphaFoldDB" id="A0A090CXZ9"/>
<evidence type="ECO:0000313" key="9">
    <source>
        <dbReference type="EMBL" id="CDR33162.1"/>
    </source>
</evidence>
<dbReference type="FunFam" id="3.30.360.10:FF:000016">
    <property type="entry name" value="Probable aspartate-semialdehyde dehydrogenase"/>
    <property type="match status" value="1"/>
</dbReference>
<dbReference type="OrthoDB" id="9805684at2"/>
<keyword evidence="4" id="KW-0521">NADP</keyword>
<dbReference type="PIRSF" id="PIRSF000148">
    <property type="entry name" value="ASA_dh"/>
    <property type="match status" value="1"/>
</dbReference>
<keyword evidence="5 9" id="KW-0560">Oxidoreductase</keyword>
<dbReference type="GO" id="GO:0051287">
    <property type="term" value="F:NAD binding"/>
    <property type="evidence" value="ECO:0007669"/>
    <property type="project" value="InterPro"/>
</dbReference>
<proteinExistence type="inferred from homology"/>
<dbReference type="GO" id="GO:0046983">
    <property type="term" value="F:protein dimerization activity"/>
    <property type="evidence" value="ECO:0007669"/>
    <property type="project" value="InterPro"/>
</dbReference>
<dbReference type="PANTHER" id="PTHR46718">
    <property type="entry name" value="ASPARTATE-SEMIALDEHYDE DEHYDROGENASE"/>
    <property type="match status" value="1"/>
</dbReference>
<dbReference type="Gene3D" id="3.40.50.720">
    <property type="entry name" value="NAD(P)-binding Rossmann-like Domain"/>
    <property type="match status" value="1"/>
</dbReference>
<gene>
    <name evidence="9" type="primary">asd</name>
    <name evidence="9" type="ORF">CSEC_0323</name>
</gene>
<keyword evidence="6" id="KW-0486">Methionine biosynthesis</keyword>
<dbReference type="GO" id="GO:0009088">
    <property type="term" value="P:threonine biosynthetic process"/>
    <property type="evidence" value="ECO:0007669"/>
    <property type="project" value="UniProtKB-KW"/>
</dbReference>
<dbReference type="InterPro" id="IPR012280">
    <property type="entry name" value="Semialdhyde_DH_dimer_dom"/>
</dbReference>
<accession>A0A090CXZ9</accession>
<evidence type="ECO:0000256" key="7">
    <source>
        <dbReference type="PIRSR" id="PIRSR000148-1"/>
    </source>
</evidence>
<organism evidence="9 10">
    <name type="scientific">Candidatus Criblamydia sequanensis CRIB-18</name>
    <dbReference type="NCBI Taxonomy" id="1437425"/>
    <lineage>
        <taxon>Bacteria</taxon>
        <taxon>Pseudomonadati</taxon>
        <taxon>Chlamydiota</taxon>
        <taxon>Chlamydiia</taxon>
        <taxon>Parachlamydiales</taxon>
        <taxon>Candidatus Criblamydiaceae</taxon>
        <taxon>Candidatus Criblamydia</taxon>
    </lineage>
</organism>
<dbReference type="CDD" id="cd02315">
    <property type="entry name" value="ScASADH_like_N"/>
    <property type="match status" value="1"/>
</dbReference>
<evidence type="ECO:0000256" key="6">
    <source>
        <dbReference type="ARBA" id="ARBA00023167"/>
    </source>
</evidence>
<reference evidence="9" key="1">
    <citation type="submission" date="2013-12" db="EMBL/GenBank/DDBJ databases">
        <authorList>
            <person name="Linke B."/>
        </authorList>
    </citation>
    <scope>NUCLEOTIDE SEQUENCE [LARGE SCALE GENOMIC DNA]</scope>
    <source>
        <strain evidence="9">CRIB-18</strain>
    </source>
</reference>
<dbReference type="GO" id="GO:0009086">
    <property type="term" value="P:methionine biosynthetic process"/>
    <property type="evidence" value="ECO:0007669"/>
    <property type="project" value="UniProtKB-KW"/>
</dbReference>
<dbReference type="STRING" id="1437425.CSEC_0323"/>
<dbReference type="Pfam" id="PF01118">
    <property type="entry name" value="Semialdhyde_dh"/>
    <property type="match status" value="1"/>
</dbReference>
<dbReference type="CDD" id="cd18130">
    <property type="entry name" value="ASADH_C_arch_fung_like"/>
    <property type="match status" value="1"/>
</dbReference>
<keyword evidence="10" id="KW-1185">Reference proteome</keyword>
<sequence>MFHLSKKIPVGILGATGVVGQKFVELLSNHPLFEIKALGASEKSTGKFYGEAMTWRMAAPLETKIAQFKLHPCTPEHFPKVVFSGLDSSVAGDIETNFAKASFTVISNSKNHRMDEDVPLIIPEVNSDHLNLLNHQSHKGRIVTNPNCSVIGLTTALKPLAQEFGIDKVHVVTLQAVSGAGYPGVSSFDILDNVIPFISGEEEKIEQEPLKILGELKGAAIKPYPMQISAQCNRVAVMDGHMACVSLSLQKKTSEAKDIIDAWKRFGVSFQNNLSLPSLPKETLIYLEDRAHPQPKLHRHLNNGMTVSLGRLQKCPLLDWKFVLLSHNTIRGAAGSAILNAELMLLKGFIKE</sequence>
<evidence type="ECO:0000256" key="3">
    <source>
        <dbReference type="ARBA" id="ARBA00022697"/>
    </source>
</evidence>
<evidence type="ECO:0000256" key="4">
    <source>
        <dbReference type="ARBA" id="ARBA00022857"/>
    </source>
</evidence>
<reference evidence="9" key="2">
    <citation type="submission" date="2014-09" db="EMBL/GenBank/DDBJ databases">
        <title>Criblamydia sequanensis harbors a mega-plasmid encoding arsenite resistance.</title>
        <authorList>
            <person name="Bertelli C."/>
            <person name="Goesmann A."/>
            <person name="Greub G."/>
        </authorList>
    </citation>
    <scope>NUCLEOTIDE SEQUENCE [LARGE SCALE GENOMIC DNA]</scope>
    <source>
        <strain evidence="9">CRIB-18</strain>
    </source>
</reference>
<dbReference type="RefSeq" id="WP_041016647.1">
    <property type="nucleotide sequence ID" value="NZ_CCEJ010000001.1"/>
</dbReference>
<dbReference type="NCBIfam" id="TIGR00978">
    <property type="entry name" value="asd_EA"/>
    <property type="match status" value="1"/>
</dbReference>
<dbReference type="EMBL" id="CCEJ010000001">
    <property type="protein sequence ID" value="CDR33162.1"/>
    <property type="molecule type" value="Genomic_DNA"/>
</dbReference>
<keyword evidence="3" id="KW-0791">Threonine biosynthesis</keyword>
<comment type="similarity">
    <text evidence="1">Belongs to the aspartate-semialdehyde dehydrogenase family.</text>
</comment>
<dbReference type="GO" id="GO:0004073">
    <property type="term" value="F:aspartate-semialdehyde dehydrogenase activity"/>
    <property type="evidence" value="ECO:0007669"/>
    <property type="project" value="UniProtKB-EC"/>
</dbReference>
<evidence type="ECO:0000259" key="8">
    <source>
        <dbReference type="SMART" id="SM00859"/>
    </source>
</evidence>
<name>A0A090CXZ9_9BACT</name>
<dbReference type="EC" id="1.2.1.11" evidence="9"/>
<protein>
    <submittedName>
        <fullName evidence="9">Aspartate-semialdehyde dehydrogenase</fullName>
        <ecNumber evidence="9">1.2.1.11</ecNumber>
    </submittedName>
</protein>
<dbReference type="PANTHER" id="PTHR46718:SF1">
    <property type="entry name" value="ASPARTATE-SEMIALDEHYDE DEHYDROGENASE"/>
    <property type="match status" value="1"/>
</dbReference>
<dbReference type="SUPFAM" id="SSF51735">
    <property type="entry name" value="NAD(P)-binding Rossmann-fold domains"/>
    <property type="match status" value="1"/>
</dbReference>
<dbReference type="Gene3D" id="3.30.360.10">
    <property type="entry name" value="Dihydrodipicolinate Reductase, domain 2"/>
    <property type="match status" value="1"/>
</dbReference>
<feature type="domain" description="Semialdehyde dehydrogenase NAD-binding" evidence="8">
    <location>
        <begin position="9"/>
        <end position="133"/>
    </location>
</feature>
<dbReference type="SMART" id="SM00859">
    <property type="entry name" value="Semialdhyde_dh"/>
    <property type="match status" value="1"/>
</dbReference>
<dbReference type="eggNOG" id="COG0136">
    <property type="taxonomic scope" value="Bacteria"/>
</dbReference>
<dbReference type="InterPro" id="IPR005676">
    <property type="entry name" value="Asp_semi-ald_DH_pep-lack"/>
</dbReference>
<dbReference type="InterPro" id="IPR036291">
    <property type="entry name" value="NAD(P)-bd_dom_sf"/>
</dbReference>
<dbReference type="Pfam" id="PF02774">
    <property type="entry name" value="Semialdhyde_dhC"/>
    <property type="match status" value="1"/>
</dbReference>
<feature type="active site" description="Acyl-thioester intermediate" evidence="7">
    <location>
        <position position="148"/>
    </location>
</feature>
<dbReference type="NCBIfam" id="NF006416">
    <property type="entry name" value="PRK08664.1"/>
    <property type="match status" value="1"/>
</dbReference>
<dbReference type="InterPro" id="IPR051823">
    <property type="entry name" value="ASADH-related"/>
</dbReference>
<evidence type="ECO:0000256" key="1">
    <source>
        <dbReference type="ARBA" id="ARBA00010584"/>
    </source>
</evidence>
<keyword evidence="2" id="KW-0028">Amino-acid biosynthesis</keyword>
<evidence type="ECO:0000256" key="5">
    <source>
        <dbReference type="ARBA" id="ARBA00023002"/>
    </source>
</evidence>
<comment type="caution">
    <text evidence="9">The sequence shown here is derived from an EMBL/GenBank/DDBJ whole genome shotgun (WGS) entry which is preliminary data.</text>
</comment>
<dbReference type="SUPFAM" id="SSF55347">
    <property type="entry name" value="Glyceraldehyde-3-phosphate dehydrogenase-like, C-terminal domain"/>
    <property type="match status" value="1"/>
</dbReference>
<dbReference type="GO" id="GO:0050661">
    <property type="term" value="F:NADP binding"/>
    <property type="evidence" value="ECO:0007669"/>
    <property type="project" value="InterPro"/>
</dbReference>
<evidence type="ECO:0000256" key="2">
    <source>
        <dbReference type="ARBA" id="ARBA00022605"/>
    </source>
</evidence>
<dbReference type="Proteomes" id="UP000031552">
    <property type="component" value="Unassembled WGS sequence"/>
</dbReference>
<feature type="active site" description="Proton acceptor" evidence="7">
    <location>
        <position position="241"/>
    </location>
</feature>
<dbReference type="InterPro" id="IPR000534">
    <property type="entry name" value="Semialdehyde_DH_NAD-bd"/>
</dbReference>